<dbReference type="GO" id="GO:0005615">
    <property type="term" value="C:extracellular space"/>
    <property type="evidence" value="ECO:0007669"/>
    <property type="project" value="UniProtKB-KW"/>
</dbReference>
<keyword evidence="2" id="KW-0732">Signal</keyword>
<dbReference type="Pfam" id="PF00048">
    <property type="entry name" value="IL8"/>
    <property type="match status" value="1"/>
</dbReference>
<evidence type="ECO:0000256" key="1">
    <source>
        <dbReference type="ARBA" id="ARBA00022514"/>
    </source>
</evidence>
<feature type="signal peptide" evidence="2">
    <location>
        <begin position="1"/>
        <end position="20"/>
    </location>
</feature>
<feature type="domain" description="Chemokine interleukin-8-like" evidence="3">
    <location>
        <begin position="27"/>
        <end position="86"/>
    </location>
</feature>
<comment type="caution">
    <text evidence="4">The sequence shown here is derived from an EMBL/GenBank/DDBJ whole genome shotgun (WGS) entry which is preliminary data.</text>
</comment>
<dbReference type="InterPro" id="IPR001811">
    <property type="entry name" value="Chemokine_IL8-like_dom"/>
</dbReference>
<evidence type="ECO:0000259" key="3">
    <source>
        <dbReference type="SMART" id="SM00199"/>
    </source>
</evidence>
<dbReference type="GO" id="GO:0008009">
    <property type="term" value="F:chemokine activity"/>
    <property type="evidence" value="ECO:0007669"/>
    <property type="project" value="InterPro"/>
</dbReference>
<organism evidence="4 5">
    <name type="scientific">Cinclus mexicanus</name>
    <name type="common">American dipper</name>
    <dbReference type="NCBI Taxonomy" id="161649"/>
    <lineage>
        <taxon>Eukaryota</taxon>
        <taxon>Metazoa</taxon>
        <taxon>Chordata</taxon>
        <taxon>Craniata</taxon>
        <taxon>Vertebrata</taxon>
        <taxon>Euteleostomi</taxon>
        <taxon>Archelosauria</taxon>
        <taxon>Archosauria</taxon>
        <taxon>Dinosauria</taxon>
        <taxon>Saurischia</taxon>
        <taxon>Theropoda</taxon>
        <taxon>Coelurosauria</taxon>
        <taxon>Aves</taxon>
        <taxon>Neognathae</taxon>
        <taxon>Neoaves</taxon>
        <taxon>Telluraves</taxon>
        <taxon>Australaves</taxon>
        <taxon>Passeriformes</taxon>
        <taxon>Cinclidae</taxon>
        <taxon>Cinclus</taxon>
    </lineage>
</organism>
<dbReference type="InterPro" id="IPR039809">
    <property type="entry name" value="Chemokine_b/g/d"/>
</dbReference>
<dbReference type="PANTHER" id="PTHR12015">
    <property type="entry name" value="SMALL INDUCIBLE CYTOKINE A"/>
    <property type="match status" value="1"/>
</dbReference>
<sequence length="94" mass="10944">MKISVLLLLLLALAWTGSQGMSLRSPKSQCCSKEMFKYRKIPESRIQDYKYTDPTCTHRAVLVKLLKGNVCVDPEERWFQKYLRKQKKTNSTST</sequence>
<gene>
    <name evidence="4" type="primary">Ccl4_1</name>
    <name evidence="4" type="ORF">CINMEX_R14808</name>
</gene>
<protein>
    <submittedName>
        <fullName evidence="4">CCL4 protein</fullName>
    </submittedName>
</protein>
<feature type="chain" id="PRO_5029527601" evidence="2">
    <location>
        <begin position="21"/>
        <end position="94"/>
    </location>
</feature>
<proteinExistence type="predicted"/>
<dbReference type="Proteomes" id="UP000590623">
    <property type="component" value="Unassembled WGS sequence"/>
</dbReference>
<dbReference type="EMBL" id="VWYM01004867">
    <property type="protein sequence ID" value="NXR18818.1"/>
    <property type="molecule type" value="Genomic_DNA"/>
</dbReference>
<dbReference type="GO" id="GO:0006955">
    <property type="term" value="P:immune response"/>
    <property type="evidence" value="ECO:0007669"/>
    <property type="project" value="InterPro"/>
</dbReference>
<reference evidence="4 5" key="1">
    <citation type="submission" date="2019-09" db="EMBL/GenBank/DDBJ databases">
        <title>Bird 10,000 Genomes (B10K) Project - Family phase.</title>
        <authorList>
            <person name="Zhang G."/>
        </authorList>
    </citation>
    <scope>NUCLEOTIDE SEQUENCE [LARGE SCALE GENOMIC DNA]</scope>
    <source>
        <strain evidence="4">B10K-DU-001-77</strain>
        <tissue evidence="4">Muscle</tissue>
    </source>
</reference>
<keyword evidence="5" id="KW-1185">Reference proteome</keyword>
<evidence type="ECO:0000313" key="5">
    <source>
        <dbReference type="Proteomes" id="UP000590623"/>
    </source>
</evidence>
<dbReference type="OrthoDB" id="9834099at2759"/>
<feature type="non-terminal residue" evidence="4">
    <location>
        <position position="1"/>
    </location>
</feature>
<dbReference type="Gene3D" id="2.40.50.40">
    <property type="match status" value="1"/>
</dbReference>
<feature type="non-terminal residue" evidence="4">
    <location>
        <position position="94"/>
    </location>
</feature>
<name>A0A7L2J517_CINMU</name>
<keyword evidence="1" id="KW-0202">Cytokine</keyword>
<accession>A0A7L2J517</accession>
<evidence type="ECO:0000313" key="4">
    <source>
        <dbReference type="EMBL" id="NXR18818.1"/>
    </source>
</evidence>
<dbReference type="SUPFAM" id="SSF54117">
    <property type="entry name" value="Interleukin 8-like chemokines"/>
    <property type="match status" value="1"/>
</dbReference>
<dbReference type="AlphaFoldDB" id="A0A7L2J517"/>
<evidence type="ECO:0000256" key="2">
    <source>
        <dbReference type="SAM" id="SignalP"/>
    </source>
</evidence>
<dbReference type="InterPro" id="IPR036048">
    <property type="entry name" value="Interleukin_8-like_sf"/>
</dbReference>
<dbReference type="SMART" id="SM00199">
    <property type="entry name" value="SCY"/>
    <property type="match status" value="1"/>
</dbReference>